<gene>
    <name evidence="2" type="ORF">GCM10010276_16310</name>
</gene>
<dbReference type="Proteomes" id="UP001501777">
    <property type="component" value="Unassembled WGS sequence"/>
</dbReference>
<name>A0ABP5YIV3_STRLO</name>
<dbReference type="RefSeq" id="WP_344399397.1">
    <property type="nucleotide sequence ID" value="NZ_BAAASG010000004.1"/>
</dbReference>
<keyword evidence="1" id="KW-0175">Coiled coil</keyword>
<dbReference type="InterPro" id="IPR019734">
    <property type="entry name" value="TPR_rpt"/>
</dbReference>
<feature type="coiled-coil region" evidence="1">
    <location>
        <begin position="494"/>
        <end position="521"/>
    </location>
</feature>
<comment type="caution">
    <text evidence="2">The sequence shown here is derived from an EMBL/GenBank/DDBJ whole genome shotgun (WGS) entry which is preliminary data.</text>
</comment>
<sequence length="981" mass="106830">MPTAPQNTDELYQALQENDRRPYGRTRTVIAEELVDAAEQFAEPLPLVHALLELQEAYTYGSEPRKSPVVFARLLTLFDEQPDVFDDRTRHQLFWRFKWVAHALLQLPEVPLPSLRQWLTEMRDRYEMADLGLQPYYGQAYRLAAHVGEDTALAYELWAGRTRTRLSDCEACEICERALYHLEAGDDERALRTWEPVLAGKESCHEEPARSISYALLPLLRTGGIDQARALHLAGYRGCRRNPSMAQEVARHLEFCALTGNEARGLELLAENRNLFDEVDSPLDQLGFLTGVEVLLQRIELLGHGEQPAAGYAGRAWTVAGLRAEVRGRADDLAARFDARNGTTAHTDRRRARLDRAPLLDALELTLRPRSLDDVAPAAPVAAPAARTAAAVPDSLPELVLRARKLDEQGHPDAQACWARLRTLVAARDYTHPEDPAVGPLVRLRADLLADEANRAGNKDEFAVAAELHEEAAALYDAVGQPGEATLARACALLAGAEIRAESATEGADEAEAKAAALTAAHASMVRLHEETPGLAPFQEARLLRLRATALALRLQTSRSDEHVAPVLAEVDLLHAFATRHDIVGQISGALQLRASTYAISGHLPAAVTQTDALLDRLKEHGPAWHLPRTLGLRGRLQLGLRDAKAAHADLSEGLRLAADWPADAVDTTRLHGDLAEACMHLGRPDEALRHLTRSAELDLRHGSRTDAYCAYSNAARLSLDLGRVEDCIALLDSLLAEPDIAAGEVDDRLVAQLRLTRARALHEGEDLKAATAEFVALAAESACWDDDPGSHAMIAAETAVLLGEAGEFGRAREAADQALGAHARAPRYEQLSNCLRELARLQAQQQGPDGLADARAFLADAGRIADEARTAGYEAHGRSLDTALAYEHGRVNAYAGEYEDALAALDKALALLGEPGTDDGRAGEWAECIRLAAAVEGLYLERPAPALTRLDAAISRLTALGHTERTEPLTSLAGRLRDEE</sequence>
<evidence type="ECO:0008006" key="4">
    <source>
        <dbReference type="Google" id="ProtNLM"/>
    </source>
</evidence>
<dbReference type="SUPFAM" id="SSF48452">
    <property type="entry name" value="TPR-like"/>
    <property type="match status" value="1"/>
</dbReference>
<organism evidence="2 3">
    <name type="scientific">Streptomyces longisporus</name>
    <dbReference type="NCBI Taxonomy" id="1948"/>
    <lineage>
        <taxon>Bacteria</taxon>
        <taxon>Bacillati</taxon>
        <taxon>Actinomycetota</taxon>
        <taxon>Actinomycetes</taxon>
        <taxon>Kitasatosporales</taxon>
        <taxon>Streptomycetaceae</taxon>
        <taxon>Streptomyces</taxon>
    </lineage>
</organism>
<accession>A0ABP5YIV3</accession>
<dbReference type="SMART" id="SM00028">
    <property type="entry name" value="TPR"/>
    <property type="match status" value="3"/>
</dbReference>
<evidence type="ECO:0000313" key="2">
    <source>
        <dbReference type="EMBL" id="GAA2480371.1"/>
    </source>
</evidence>
<protein>
    <recommendedName>
        <fullName evidence="4">Tetratricopeptide repeat protein</fullName>
    </recommendedName>
</protein>
<dbReference type="Gene3D" id="1.25.40.10">
    <property type="entry name" value="Tetratricopeptide repeat domain"/>
    <property type="match status" value="1"/>
</dbReference>
<evidence type="ECO:0000313" key="3">
    <source>
        <dbReference type="Proteomes" id="UP001501777"/>
    </source>
</evidence>
<dbReference type="InterPro" id="IPR011990">
    <property type="entry name" value="TPR-like_helical_dom_sf"/>
</dbReference>
<evidence type="ECO:0000256" key="1">
    <source>
        <dbReference type="SAM" id="Coils"/>
    </source>
</evidence>
<keyword evidence="3" id="KW-1185">Reference proteome</keyword>
<reference evidence="3" key="1">
    <citation type="journal article" date="2019" name="Int. J. Syst. Evol. Microbiol.">
        <title>The Global Catalogue of Microorganisms (GCM) 10K type strain sequencing project: providing services to taxonomists for standard genome sequencing and annotation.</title>
        <authorList>
            <consortium name="The Broad Institute Genomics Platform"/>
            <consortium name="The Broad Institute Genome Sequencing Center for Infectious Disease"/>
            <person name="Wu L."/>
            <person name="Ma J."/>
        </authorList>
    </citation>
    <scope>NUCLEOTIDE SEQUENCE [LARGE SCALE GENOMIC DNA]</scope>
    <source>
        <strain evidence="3">JCM 4395</strain>
    </source>
</reference>
<dbReference type="EMBL" id="BAAASG010000004">
    <property type="protein sequence ID" value="GAA2480371.1"/>
    <property type="molecule type" value="Genomic_DNA"/>
</dbReference>
<proteinExistence type="predicted"/>